<sequence>MPLSANATPGFAQRWRPAHKPEAVCPDLSYVRLSEKFDPIEIAYGSQNVRAVGALTTARLQKPGLPGSVEHESEQSLADFMVKQAGAELAQDAVVEARVGQIQGQKVVPFYPRPNRCTGARF</sequence>
<protein>
    <submittedName>
        <fullName evidence="1">Uncharacterized protein</fullName>
    </submittedName>
</protein>
<name>A0ABQ1VLI9_9RHOB</name>
<proteinExistence type="predicted"/>
<gene>
    <name evidence="1" type="ORF">GCM10011402_33650</name>
</gene>
<comment type="caution">
    <text evidence="1">The sequence shown here is derived from an EMBL/GenBank/DDBJ whole genome shotgun (WGS) entry which is preliminary data.</text>
</comment>
<dbReference type="EMBL" id="BMIV01000019">
    <property type="protein sequence ID" value="GGF78274.1"/>
    <property type="molecule type" value="Genomic_DNA"/>
</dbReference>
<reference evidence="2" key="1">
    <citation type="journal article" date="2019" name="Int. J. Syst. Evol. Microbiol.">
        <title>The Global Catalogue of Microorganisms (GCM) 10K type strain sequencing project: providing services to taxonomists for standard genome sequencing and annotation.</title>
        <authorList>
            <consortium name="The Broad Institute Genomics Platform"/>
            <consortium name="The Broad Institute Genome Sequencing Center for Infectious Disease"/>
            <person name="Wu L."/>
            <person name="Ma J."/>
        </authorList>
    </citation>
    <scope>NUCLEOTIDE SEQUENCE [LARGE SCALE GENOMIC DNA]</scope>
    <source>
        <strain evidence="2">CGMCC 1.15419</strain>
    </source>
</reference>
<dbReference type="Proteomes" id="UP000640509">
    <property type="component" value="Unassembled WGS sequence"/>
</dbReference>
<accession>A0ABQ1VLI9</accession>
<organism evidence="1 2">
    <name type="scientific">Paracoccus acridae</name>
    <dbReference type="NCBI Taxonomy" id="1795310"/>
    <lineage>
        <taxon>Bacteria</taxon>
        <taxon>Pseudomonadati</taxon>
        <taxon>Pseudomonadota</taxon>
        <taxon>Alphaproteobacteria</taxon>
        <taxon>Rhodobacterales</taxon>
        <taxon>Paracoccaceae</taxon>
        <taxon>Paracoccus</taxon>
    </lineage>
</organism>
<keyword evidence="2" id="KW-1185">Reference proteome</keyword>
<evidence type="ECO:0000313" key="2">
    <source>
        <dbReference type="Proteomes" id="UP000640509"/>
    </source>
</evidence>
<evidence type="ECO:0000313" key="1">
    <source>
        <dbReference type="EMBL" id="GGF78274.1"/>
    </source>
</evidence>